<dbReference type="STRING" id="45286.A0A109UYQ7"/>
<proteinExistence type="predicted"/>
<reference evidence="4 5" key="1">
    <citation type="submission" date="2016-01" db="EMBL/GenBank/DDBJ databases">
        <title>Genome sequence of the yeast Holleya sinecauda.</title>
        <authorList>
            <person name="Dietrich F.S."/>
        </authorList>
    </citation>
    <scope>NUCLEOTIDE SEQUENCE [LARGE SCALE GENOMIC DNA]</scope>
    <source>
        <strain evidence="4 5">ATCC 58844</strain>
    </source>
</reference>
<dbReference type="InterPro" id="IPR003593">
    <property type="entry name" value="AAA+_ATPase"/>
</dbReference>
<protein>
    <submittedName>
        <fullName evidence="4">HDL524Cp</fullName>
    </submittedName>
</protein>
<dbReference type="SUPFAM" id="SSF52540">
    <property type="entry name" value="P-loop containing nucleoside triphosphate hydrolases"/>
    <property type="match status" value="1"/>
</dbReference>
<dbReference type="Pfam" id="PF00005">
    <property type="entry name" value="ABC_tran"/>
    <property type="match status" value="1"/>
</dbReference>
<organism evidence="4 5">
    <name type="scientific">Eremothecium sinecaudum</name>
    <dbReference type="NCBI Taxonomy" id="45286"/>
    <lineage>
        <taxon>Eukaryota</taxon>
        <taxon>Fungi</taxon>
        <taxon>Dikarya</taxon>
        <taxon>Ascomycota</taxon>
        <taxon>Saccharomycotina</taxon>
        <taxon>Saccharomycetes</taxon>
        <taxon>Saccharomycetales</taxon>
        <taxon>Saccharomycetaceae</taxon>
        <taxon>Eremothecium</taxon>
    </lineage>
</organism>
<dbReference type="Proteomes" id="UP000243052">
    <property type="component" value="Chromosome iv"/>
</dbReference>
<dbReference type="GO" id="GO:0016887">
    <property type="term" value="F:ATP hydrolysis activity"/>
    <property type="evidence" value="ECO:0007669"/>
    <property type="project" value="InterPro"/>
</dbReference>
<dbReference type="InterPro" id="IPR003439">
    <property type="entry name" value="ABC_transporter-like_ATP-bd"/>
</dbReference>
<keyword evidence="5" id="KW-1185">Reference proteome</keyword>
<sequence length="266" mass="30248">MSLAVDVKELTFSFPHSTDHALEDISISLPWNSRMLICGSNGAGKSTLLKLLSGKHLCRSGYIRVADRDPFATVNTALNEGMVTTYLGTEWCHMSIIDRDIGVLELLESIGLQHYHDRGKELIDILDVDVMWRMHRLSDGQKRRVQLCMGLLRPYKLLLLDEVTVDLDVVARAKLLKFLQHETETRQCSIIYATHIFDGLADWPHTIVHLSHGRILEKVDCARSIRFVKGEPGRSVEFTDPITIPSSHSIYPLAVEWLLRDEHKKL</sequence>
<evidence type="ECO:0000313" key="5">
    <source>
        <dbReference type="Proteomes" id="UP000243052"/>
    </source>
</evidence>
<dbReference type="RefSeq" id="XP_017987216.1">
    <property type="nucleotide sequence ID" value="XM_018132206.1"/>
</dbReference>
<dbReference type="GO" id="GO:0005524">
    <property type="term" value="F:ATP binding"/>
    <property type="evidence" value="ECO:0007669"/>
    <property type="project" value="UniProtKB-KW"/>
</dbReference>
<evidence type="ECO:0000256" key="1">
    <source>
        <dbReference type="ARBA" id="ARBA00022741"/>
    </source>
</evidence>
<evidence type="ECO:0000313" key="4">
    <source>
        <dbReference type="EMBL" id="AMD20220.1"/>
    </source>
</evidence>
<feature type="domain" description="ABC transporter" evidence="3">
    <location>
        <begin position="5"/>
        <end position="237"/>
    </location>
</feature>
<dbReference type="AlphaFoldDB" id="A0A109UYQ7"/>
<dbReference type="PROSITE" id="PS50893">
    <property type="entry name" value="ABC_TRANSPORTER_2"/>
    <property type="match status" value="1"/>
</dbReference>
<dbReference type="OrthoDB" id="6512918at2759"/>
<dbReference type="SMART" id="SM00382">
    <property type="entry name" value="AAA"/>
    <property type="match status" value="1"/>
</dbReference>
<name>A0A109UYQ7_9SACH</name>
<dbReference type="PANTHER" id="PTHR43158:SF2">
    <property type="entry name" value="SKFA PEPTIDE EXPORT ATP-BINDING PROTEIN SKFE"/>
    <property type="match status" value="1"/>
</dbReference>
<dbReference type="GeneID" id="28723458"/>
<dbReference type="InterPro" id="IPR027417">
    <property type="entry name" value="P-loop_NTPase"/>
</dbReference>
<accession>A0A109UYQ7</accession>
<evidence type="ECO:0000259" key="3">
    <source>
        <dbReference type="PROSITE" id="PS50893"/>
    </source>
</evidence>
<gene>
    <name evidence="4" type="ORF">AW171_hschr42104</name>
</gene>
<keyword evidence="2" id="KW-0067">ATP-binding</keyword>
<keyword evidence="1" id="KW-0547">Nucleotide-binding</keyword>
<dbReference type="PANTHER" id="PTHR43158">
    <property type="entry name" value="SKFA PEPTIDE EXPORT ATP-BINDING PROTEIN SKFE"/>
    <property type="match status" value="1"/>
</dbReference>
<dbReference type="EMBL" id="CP014244">
    <property type="protein sequence ID" value="AMD20220.1"/>
    <property type="molecule type" value="Genomic_DNA"/>
</dbReference>
<evidence type="ECO:0000256" key="2">
    <source>
        <dbReference type="ARBA" id="ARBA00022840"/>
    </source>
</evidence>
<dbReference type="Gene3D" id="3.40.50.300">
    <property type="entry name" value="P-loop containing nucleotide triphosphate hydrolases"/>
    <property type="match status" value="1"/>
</dbReference>